<gene>
    <name evidence="1" type="ORF">SLEP1_g10770</name>
</gene>
<name>A0AAV5I948_9ROSI</name>
<accession>A0AAV5I948</accession>
<organism evidence="1 2">
    <name type="scientific">Rubroshorea leprosula</name>
    <dbReference type="NCBI Taxonomy" id="152421"/>
    <lineage>
        <taxon>Eukaryota</taxon>
        <taxon>Viridiplantae</taxon>
        <taxon>Streptophyta</taxon>
        <taxon>Embryophyta</taxon>
        <taxon>Tracheophyta</taxon>
        <taxon>Spermatophyta</taxon>
        <taxon>Magnoliopsida</taxon>
        <taxon>eudicotyledons</taxon>
        <taxon>Gunneridae</taxon>
        <taxon>Pentapetalae</taxon>
        <taxon>rosids</taxon>
        <taxon>malvids</taxon>
        <taxon>Malvales</taxon>
        <taxon>Dipterocarpaceae</taxon>
        <taxon>Rubroshorea</taxon>
    </lineage>
</organism>
<dbReference type="PANTHER" id="PTHR31009">
    <property type="entry name" value="S-ADENOSYL-L-METHIONINE:CARBOXYL METHYLTRANSFERASE FAMILY PROTEIN"/>
    <property type="match status" value="1"/>
</dbReference>
<dbReference type="Proteomes" id="UP001054252">
    <property type="component" value="Unassembled WGS sequence"/>
</dbReference>
<dbReference type="InterPro" id="IPR029063">
    <property type="entry name" value="SAM-dependent_MTases_sf"/>
</dbReference>
<protein>
    <recommendedName>
        <fullName evidence="3">S-adenosylmethionine-dependent methyltransferase</fullName>
    </recommendedName>
</protein>
<keyword evidence="2" id="KW-1185">Reference proteome</keyword>
<reference evidence="1 2" key="1">
    <citation type="journal article" date="2021" name="Commun. Biol.">
        <title>The genome of Shorea leprosula (Dipterocarpaceae) highlights the ecological relevance of drought in aseasonal tropical rainforests.</title>
        <authorList>
            <person name="Ng K.K.S."/>
            <person name="Kobayashi M.J."/>
            <person name="Fawcett J.A."/>
            <person name="Hatakeyama M."/>
            <person name="Paape T."/>
            <person name="Ng C.H."/>
            <person name="Ang C.C."/>
            <person name="Tnah L.H."/>
            <person name="Lee C.T."/>
            <person name="Nishiyama T."/>
            <person name="Sese J."/>
            <person name="O'Brien M.J."/>
            <person name="Copetti D."/>
            <person name="Mohd Noor M.I."/>
            <person name="Ong R.C."/>
            <person name="Putra M."/>
            <person name="Sireger I.Z."/>
            <person name="Indrioko S."/>
            <person name="Kosugi Y."/>
            <person name="Izuno A."/>
            <person name="Isagi Y."/>
            <person name="Lee S.L."/>
            <person name="Shimizu K.K."/>
        </authorList>
    </citation>
    <scope>NUCLEOTIDE SEQUENCE [LARGE SCALE GENOMIC DNA]</scope>
    <source>
        <strain evidence="1">214</strain>
    </source>
</reference>
<proteinExistence type="predicted"/>
<dbReference type="InterPro" id="IPR005299">
    <property type="entry name" value="MeTrfase_7"/>
</dbReference>
<sequence>MASISTESHPMTGGNGQYSYTRNSTLLKKGVESLKALIEGAIQEKLDMKEVISSSPSKVFTIADSSSPSKVFTIADLGYSIGPNTFIAVQNIIEPVKLKYKSTFQDEDDLQFQGRYFAAGIPGQFQGRLFPKASLHPVHSSYALHWLSRTPKELETGLLPSDCVCYALTDLLEASLLDMGLVSQAQIKSFDLPTYQATPQELGALIKRNGCFSIERSSASLLG</sequence>
<evidence type="ECO:0000313" key="1">
    <source>
        <dbReference type="EMBL" id="GKU97657.1"/>
    </source>
</evidence>
<dbReference type="EMBL" id="BPVZ01000011">
    <property type="protein sequence ID" value="GKU97657.1"/>
    <property type="molecule type" value="Genomic_DNA"/>
</dbReference>
<comment type="caution">
    <text evidence="1">The sequence shown here is derived from an EMBL/GenBank/DDBJ whole genome shotgun (WGS) entry which is preliminary data.</text>
</comment>
<dbReference type="AlphaFoldDB" id="A0AAV5I948"/>
<evidence type="ECO:0008006" key="3">
    <source>
        <dbReference type="Google" id="ProtNLM"/>
    </source>
</evidence>
<dbReference type="Gene3D" id="3.40.50.150">
    <property type="entry name" value="Vaccinia Virus protein VP39"/>
    <property type="match status" value="2"/>
</dbReference>
<dbReference type="GO" id="GO:0008168">
    <property type="term" value="F:methyltransferase activity"/>
    <property type="evidence" value="ECO:0007669"/>
    <property type="project" value="InterPro"/>
</dbReference>
<dbReference type="SUPFAM" id="SSF53335">
    <property type="entry name" value="S-adenosyl-L-methionine-dependent methyltransferases"/>
    <property type="match status" value="1"/>
</dbReference>
<evidence type="ECO:0000313" key="2">
    <source>
        <dbReference type="Proteomes" id="UP001054252"/>
    </source>
</evidence>
<dbReference type="Pfam" id="PF03492">
    <property type="entry name" value="Methyltransf_7"/>
    <property type="match status" value="3"/>
</dbReference>